<dbReference type="Proteomes" id="UP000285961">
    <property type="component" value="Unassembled WGS sequence"/>
</dbReference>
<comment type="caution">
    <text evidence="7">The sequence shown here is derived from an EMBL/GenBank/DDBJ whole genome shotgun (WGS) entry which is preliminary data.</text>
</comment>
<dbReference type="PROSITE" id="PS50977">
    <property type="entry name" value="HTH_TETR_2"/>
    <property type="match status" value="1"/>
</dbReference>
<keyword evidence="3 5" id="KW-0238">DNA-binding</keyword>
<feature type="domain" description="HTH tetR-type" evidence="6">
    <location>
        <begin position="9"/>
        <end position="69"/>
    </location>
</feature>
<proteinExistence type="predicted"/>
<evidence type="ECO:0000313" key="7">
    <source>
        <dbReference type="EMBL" id="RJP71088.1"/>
    </source>
</evidence>
<evidence type="ECO:0000256" key="5">
    <source>
        <dbReference type="PROSITE-ProRule" id="PRU00335"/>
    </source>
</evidence>
<keyword evidence="1" id="KW-0678">Repressor</keyword>
<dbReference type="InterPro" id="IPR039538">
    <property type="entry name" value="BetI_C"/>
</dbReference>
<dbReference type="Pfam" id="PF00440">
    <property type="entry name" value="TetR_N"/>
    <property type="match status" value="1"/>
</dbReference>
<gene>
    <name evidence="7" type="ORF">C4532_08055</name>
</gene>
<dbReference type="InterPro" id="IPR036271">
    <property type="entry name" value="Tet_transcr_reg_TetR-rel_C_sf"/>
</dbReference>
<name>A0A419F093_9BACT</name>
<evidence type="ECO:0000256" key="1">
    <source>
        <dbReference type="ARBA" id="ARBA00022491"/>
    </source>
</evidence>
<evidence type="ECO:0000256" key="3">
    <source>
        <dbReference type="ARBA" id="ARBA00023125"/>
    </source>
</evidence>
<dbReference type="PANTHER" id="PTHR47506">
    <property type="entry name" value="TRANSCRIPTIONAL REGULATORY PROTEIN"/>
    <property type="match status" value="1"/>
</dbReference>
<reference evidence="7 8" key="1">
    <citation type="journal article" date="2017" name="ISME J.">
        <title>Energy and carbon metabolisms in a deep terrestrial subsurface fluid microbial community.</title>
        <authorList>
            <person name="Momper L."/>
            <person name="Jungbluth S.P."/>
            <person name="Lee M.D."/>
            <person name="Amend J.P."/>
        </authorList>
    </citation>
    <scope>NUCLEOTIDE SEQUENCE [LARGE SCALE GENOMIC DNA]</scope>
    <source>
        <strain evidence="7">SURF_17</strain>
    </source>
</reference>
<dbReference type="PANTHER" id="PTHR47506:SF6">
    <property type="entry name" value="HTH-TYPE TRANSCRIPTIONAL REPRESSOR NEMR"/>
    <property type="match status" value="1"/>
</dbReference>
<keyword evidence="2" id="KW-0805">Transcription regulation</keyword>
<dbReference type="Pfam" id="PF13977">
    <property type="entry name" value="TetR_C_6"/>
    <property type="match status" value="1"/>
</dbReference>
<keyword evidence="4" id="KW-0804">Transcription</keyword>
<dbReference type="AlphaFoldDB" id="A0A419F093"/>
<evidence type="ECO:0000313" key="8">
    <source>
        <dbReference type="Proteomes" id="UP000285961"/>
    </source>
</evidence>
<evidence type="ECO:0000256" key="2">
    <source>
        <dbReference type="ARBA" id="ARBA00023015"/>
    </source>
</evidence>
<accession>A0A419F093</accession>
<dbReference type="SUPFAM" id="SSF46689">
    <property type="entry name" value="Homeodomain-like"/>
    <property type="match status" value="1"/>
</dbReference>
<organism evidence="7 8">
    <name type="scientific">Candidatus Abyssobacteria bacterium SURF_17</name>
    <dbReference type="NCBI Taxonomy" id="2093361"/>
    <lineage>
        <taxon>Bacteria</taxon>
        <taxon>Pseudomonadati</taxon>
        <taxon>Candidatus Hydrogenedentota</taxon>
        <taxon>Candidatus Abyssobacteria</taxon>
    </lineage>
</organism>
<dbReference type="PRINTS" id="PR00455">
    <property type="entry name" value="HTHTETR"/>
</dbReference>
<dbReference type="GO" id="GO:0003677">
    <property type="term" value="F:DNA binding"/>
    <property type="evidence" value="ECO:0007669"/>
    <property type="project" value="UniProtKB-UniRule"/>
</dbReference>
<dbReference type="InterPro" id="IPR001647">
    <property type="entry name" value="HTH_TetR"/>
</dbReference>
<dbReference type="Gene3D" id="1.10.357.10">
    <property type="entry name" value="Tetracycline Repressor, domain 2"/>
    <property type="match status" value="1"/>
</dbReference>
<dbReference type="InterPro" id="IPR009057">
    <property type="entry name" value="Homeodomain-like_sf"/>
</dbReference>
<dbReference type="SUPFAM" id="SSF48498">
    <property type="entry name" value="Tetracyclin repressor-like, C-terminal domain"/>
    <property type="match status" value="1"/>
</dbReference>
<evidence type="ECO:0000259" key="6">
    <source>
        <dbReference type="PROSITE" id="PS50977"/>
    </source>
</evidence>
<protein>
    <submittedName>
        <fullName evidence="7">TetR/AcrR family transcriptional regulator</fullName>
    </submittedName>
</protein>
<feature type="DNA-binding region" description="H-T-H motif" evidence="5">
    <location>
        <begin position="32"/>
        <end position="51"/>
    </location>
</feature>
<dbReference type="EMBL" id="QZKI01000062">
    <property type="protein sequence ID" value="RJP71088.1"/>
    <property type="molecule type" value="Genomic_DNA"/>
</dbReference>
<evidence type="ECO:0000256" key="4">
    <source>
        <dbReference type="ARBA" id="ARBA00023163"/>
    </source>
</evidence>
<sequence>MSPKVGVEPIRQAQIIEAALLLIARHGSHSVSIQSVATKAGLSKGAVLHYYPTKEALFAAVFQEFFHRIFEQSKEIMARHDDPLEKIRSFGDWLFDETTPVAKIGYPLYLECMSRAAHEELFHQLFHEWVNNWVELLRGAIEEGIRKGVFSNVNPEETARALSAVCQGIASRWYLNREGHPAQWARETLRTYAEGVLKRG</sequence>